<dbReference type="InterPro" id="IPR036527">
    <property type="entry name" value="SCP2_sterol-bd_dom_sf"/>
</dbReference>
<dbReference type="InterPro" id="IPR051554">
    <property type="entry name" value="Acetyltransferase_Eis"/>
</dbReference>
<dbReference type="SUPFAM" id="SSF55729">
    <property type="entry name" value="Acyl-CoA N-acyltransferases (Nat)"/>
    <property type="match status" value="1"/>
</dbReference>
<organism evidence="2 3">
    <name type="scientific">candidate division TA06 bacterium</name>
    <dbReference type="NCBI Taxonomy" id="2250710"/>
    <lineage>
        <taxon>Bacteria</taxon>
        <taxon>Bacteria division TA06</taxon>
    </lineage>
</organism>
<dbReference type="InterPro" id="IPR025559">
    <property type="entry name" value="Eis_dom"/>
</dbReference>
<evidence type="ECO:0000313" key="3">
    <source>
        <dbReference type="Proteomes" id="UP000736328"/>
    </source>
</evidence>
<dbReference type="PANTHER" id="PTHR37817">
    <property type="entry name" value="N-ACETYLTRANSFERASE EIS"/>
    <property type="match status" value="1"/>
</dbReference>
<dbReference type="Pfam" id="PF17668">
    <property type="entry name" value="Acetyltransf_17"/>
    <property type="match status" value="1"/>
</dbReference>
<evidence type="ECO:0000259" key="1">
    <source>
        <dbReference type="PROSITE" id="PS51186"/>
    </source>
</evidence>
<dbReference type="SUPFAM" id="SSF55718">
    <property type="entry name" value="SCP-like"/>
    <property type="match status" value="1"/>
</dbReference>
<dbReference type="InterPro" id="IPR016181">
    <property type="entry name" value="Acyl_CoA_acyltransferase"/>
</dbReference>
<name>A0A933IAG4_UNCT6</name>
<dbReference type="PANTHER" id="PTHR37817:SF1">
    <property type="entry name" value="N-ACETYLTRANSFERASE EIS"/>
    <property type="match status" value="1"/>
</dbReference>
<sequence length="416" mass="48010">MSQIRRLFEEDLERYVDIVAEAYPGFKIVSPEDKQKLKERLVKQQEDDPGISFWGLFRDEKMLGGMRLHDLNLQMYETQIKAGGVGMVAVDLLHKKEKICREMIAYFLGHYRQKGYNLAALYPFRPDFYKKMGFGYGTRACQFKTRPDQLPKGNTKSHVKRLETGDLKEFLACARQFGRESHGMMEKTQAEAETLLKSPESKVYGYKKADQVLGYLAFSFRPADANFLQTEMVVRELVYQDPEVLMELMTFLHSQADQIKQIVFITQDEHLNWLFGDIRDGSENMIPPLFQQTATAGYGMMYRALTVRKLLEEMPGHNFGEQNCKLKLNIADNFLPANACELVAQVEFGALTITDEPEFDVEVWLDVSEFSSLLMGAVDFKTLHRYGLARISDPAYLNTVDRIFRVQNKPVCYTYF</sequence>
<dbReference type="GO" id="GO:0030649">
    <property type="term" value="P:aminoglycoside antibiotic catabolic process"/>
    <property type="evidence" value="ECO:0007669"/>
    <property type="project" value="TreeGrafter"/>
</dbReference>
<evidence type="ECO:0000313" key="2">
    <source>
        <dbReference type="EMBL" id="MBI4726689.1"/>
    </source>
</evidence>
<dbReference type="Gene3D" id="3.40.630.30">
    <property type="match status" value="2"/>
</dbReference>
<proteinExistence type="predicted"/>
<dbReference type="AlphaFoldDB" id="A0A933IAG4"/>
<accession>A0A933IAG4</accession>
<reference evidence="2" key="1">
    <citation type="submission" date="2020-07" db="EMBL/GenBank/DDBJ databases">
        <title>Huge and variable diversity of episymbiotic CPR bacteria and DPANN archaea in groundwater ecosystems.</title>
        <authorList>
            <person name="He C.Y."/>
            <person name="Keren R."/>
            <person name="Whittaker M."/>
            <person name="Farag I.F."/>
            <person name="Doudna J."/>
            <person name="Cate J.H.D."/>
            <person name="Banfield J.F."/>
        </authorList>
    </citation>
    <scope>NUCLEOTIDE SEQUENCE</scope>
    <source>
        <strain evidence="2">NC_groundwater_1520_Pr4_B-0.1um_53_5</strain>
    </source>
</reference>
<protein>
    <submittedName>
        <fullName evidence="2">GNAT family N-acetyltransferase</fullName>
    </submittedName>
</protein>
<dbReference type="Gene3D" id="3.30.1050.10">
    <property type="entry name" value="SCP2 sterol-binding domain"/>
    <property type="match status" value="1"/>
</dbReference>
<dbReference type="GO" id="GO:0034069">
    <property type="term" value="F:aminoglycoside N-acetyltransferase activity"/>
    <property type="evidence" value="ECO:0007669"/>
    <property type="project" value="TreeGrafter"/>
</dbReference>
<dbReference type="EMBL" id="JACQXR010000073">
    <property type="protein sequence ID" value="MBI4726689.1"/>
    <property type="molecule type" value="Genomic_DNA"/>
</dbReference>
<dbReference type="Pfam" id="PF13527">
    <property type="entry name" value="Acetyltransf_9"/>
    <property type="match status" value="1"/>
</dbReference>
<gene>
    <name evidence="2" type="ORF">HY768_05625</name>
</gene>
<dbReference type="InterPro" id="IPR041380">
    <property type="entry name" value="Acetyltransf_17"/>
</dbReference>
<dbReference type="Proteomes" id="UP000736328">
    <property type="component" value="Unassembled WGS sequence"/>
</dbReference>
<dbReference type="Pfam" id="PF13530">
    <property type="entry name" value="SCP2_2"/>
    <property type="match status" value="1"/>
</dbReference>
<dbReference type="InterPro" id="IPR000182">
    <property type="entry name" value="GNAT_dom"/>
</dbReference>
<dbReference type="PROSITE" id="PS51186">
    <property type="entry name" value="GNAT"/>
    <property type="match status" value="1"/>
</dbReference>
<comment type="caution">
    <text evidence="2">The sequence shown here is derived from an EMBL/GenBank/DDBJ whole genome shotgun (WGS) entry which is preliminary data.</text>
</comment>
<feature type="domain" description="N-acetyltransferase" evidence="1">
    <location>
        <begin position="2"/>
        <end position="163"/>
    </location>
</feature>